<dbReference type="AlphaFoldDB" id="A0A9X1A9W1"/>
<dbReference type="Proteomes" id="UP001138921">
    <property type="component" value="Unassembled WGS sequence"/>
</dbReference>
<organism evidence="2 3">
    <name type="scientific">Aminobacter anthyllidis</name>
    <dbReference type="NCBI Taxonomy" id="1035067"/>
    <lineage>
        <taxon>Bacteria</taxon>
        <taxon>Pseudomonadati</taxon>
        <taxon>Pseudomonadota</taxon>
        <taxon>Alphaproteobacteria</taxon>
        <taxon>Hyphomicrobiales</taxon>
        <taxon>Phyllobacteriaceae</taxon>
        <taxon>Aminobacter</taxon>
    </lineage>
</organism>
<evidence type="ECO:0000313" key="2">
    <source>
        <dbReference type="EMBL" id="MBT1155741.1"/>
    </source>
</evidence>
<comment type="caution">
    <text evidence="2">The sequence shown here is derived from an EMBL/GenBank/DDBJ whole genome shotgun (WGS) entry which is preliminary data.</text>
</comment>
<reference evidence="2" key="2">
    <citation type="submission" date="2021-03" db="EMBL/GenBank/DDBJ databases">
        <authorList>
            <person name="Artuso I."/>
            <person name="Turrini P."/>
            <person name="Pirolo M."/>
            <person name="Lugli G.A."/>
            <person name="Ventura M."/>
            <person name="Visca P."/>
        </authorList>
    </citation>
    <scope>NUCLEOTIDE SEQUENCE</scope>
    <source>
        <strain evidence="2">LMG 26462</strain>
    </source>
</reference>
<feature type="compositionally biased region" description="Basic and acidic residues" evidence="1">
    <location>
        <begin position="45"/>
        <end position="55"/>
    </location>
</feature>
<feature type="compositionally biased region" description="Low complexity" evidence="1">
    <location>
        <begin position="104"/>
        <end position="117"/>
    </location>
</feature>
<dbReference type="EMBL" id="JAFLWW010000002">
    <property type="protein sequence ID" value="MBT1155741.1"/>
    <property type="molecule type" value="Genomic_DNA"/>
</dbReference>
<protein>
    <submittedName>
        <fullName evidence="2">Uncharacterized protein</fullName>
    </submittedName>
</protein>
<keyword evidence="3" id="KW-1185">Reference proteome</keyword>
<feature type="compositionally biased region" description="Low complexity" evidence="1">
    <location>
        <begin position="11"/>
        <end position="26"/>
    </location>
</feature>
<sequence length="372" mass="39259">MTDVLNGGASAPAETTAIATEPQTQPNTPQAEQQLPEPSASSSGKDGKEGQEPKKAPTAREALKRAAEKVAKAEANRPQEGAHKEDAARATPDKPAPDAKPAKADPAAQKPADAQQQSKSDAPARFSADAKAAWETAPEPIKAEVHRAIRELEQGHEKYRADAEAFGQIKDFDDLAKKNGTTIRDAMTRYTGLEKTLLTNPMEGIAAVCEYAGVSLRELAAAVMGQAPDQVQTQNDAIIRALKQEIAGLKDQIGGVTSSLQKQHRTGIETAVDQFASKNPRFEELADDIAFFIESGKTKDLAEAYKMAERLNPAPSAPAPAAPAALAADLEAQTRKGSKSVSGAPTLGSDPTTRKRSTSIRESLARAVAQAG</sequence>
<feature type="compositionally biased region" description="Basic and acidic residues" evidence="1">
    <location>
        <begin position="61"/>
        <end position="103"/>
    </location>
</feature>
<evidence type="ECO:0000256" key="1">
    <source>
        <dbReference type="SAM" id="MobiDB-lite"/>
    </source>
</evidence>
<dbReference type="RefSeq" id="WP_214388051.1">
    <property type="nucleotide sequence ID" value="NZ_JAFLWW010000002.1"/>
</dbReference>
<name>A0A9X1A9W1_9HYPH</name>
<accession>A0A9X1A9W1</accession>
<gene>
    <name evidence="2" type="ORF">J1C56_09065</name>
</gene>
<feature type="region of interest" description="Disordered" evidence="1">
    <location>
        <begin position="314"/>
        <end position="372"/>
    </location>
</feature>
<evidence type="ECO:0000313" key="3">
    <source>
        <dbReference type="Proteomes" id="UP001138921"/>
    </source>
</evidence>
<feature type="region of interest" description="Disordered" evidence="1">
    <location>
        <begin position="1"/>
        <end position="139"/>
    </location>
</feature>
<proteinExistence type="predicted"/>
<reference evidence="2" key="1">
    <citation type="journal article" date="2021" name="Microorganisms">
        <title>Phylogenomic Reconstruction and Metabolic Potential of the Genus Aminobacter.</title>
        <authorList>
            <person name="Artuso I."/>
            <person name="Turrini P."/>
            <person name="Pirolo M."/>
            <person name="Lugli G.A."/>
            <person name="Ventura M."/>
            <person name="Visca P."/>
        </authorList>
    </citation>
    <scope>NUCLEOTIDE SEQUENCE</scope>
    <source>
        <strain evidence="2">LMG 26462</strain>
    </source>
</reference>